<keyword evidence="3" id="KW-0813">Transport</keyword>
<evidence type="ECO:0000256" key="6">
    <source>
        <dbReference type="ARBA" id="ARBA00022568"/>
    </source>
</evidence>
<dbReference type="InterPro" id="IPR044880">
    <property type="entry name" value="NCX_ion-bd_dom_sf"/>
</dbReference>
<dbReference type="GO" id="GO:0005262">
    <property type="term" value="F:calcium channel activity"/>
    <property type="evidence" value="ECO:0000318"/>
    <property type="project" value="GO_Central"/>
</dbReference>
<evidence type="ECO:0000259" key="19">
    <source>
        <dbReference type="Pfam" id="PF01699"/>
    </source>
</evidence>
<evidence type="ECO:0000256" key="5">
    <source>
        <dbReference type="ARBA" id="ARBA00022538"/>
    </source>
</evidence>
<evidence type="ECO:0000256" key="15">
    <source>
        <dbReference type="ARBA" id="ARBA00023136"/>
    </source>
</evidence>
<dbReference type="AlphaFoldDB" id="A7RKL3"/>
<feature type="transmembrane region" description="Helical" evidence="18">
    <location>
        <begin position="50"/>
        <end position="68"/>
    </location>
</feature>
<dbReference type="NCBIfam" id="TIGR00367">
    <property type="entry name" value="calcium/sodium antiporter"/>
    <property type="match status" value="1"/>
</dbReference>
<evidence type="ECO:0000256" key="2">
    <source>
        <dbReference type="ARBA" id="ARBA00005364"/>
    </source>
</evidence>
<evidence type="ECO:0000313" key="21">
    <source>
        <dbReference type="Proteomes" id="UP000001593"/>
    </source>
</evidence>
<evidence type="ECO:0000256" key="3">
    <source>
        <dbReference type="ARBA" id="ARBA00022448"/>
    </source>
</evidence>
<dbReference type="OMA" id="AKHGMGD"/>
<evidence type="ECO:0000256" key="18">
    <source>
        <dbReference type="SAM" id="Phobius"/>
    </source>
</evidence>
<keyword evidence="6" id="KW-0109">Calcium transport</keyword>
<evidence type="ECO:0000256" key="12">
    <source>
        <dbReference type="ARBA" id="ARBA00022989"/>
    </source>
</evidence>
<keyword evidence="7 18" id="KW-0812">Transmembrane</keyword>
<dbReference type="PANTHER" id="PTHR10846">
    <property type="entry name" value="SODIUM/POTASSIUM/CALCIUM EXCHANGER"/>
    <property type="match status" value="1"/>
</dbReference>
<feature type="transmembrane region" description="Helical" evidence="18">
    <location>
        <begin position="447"/>
        <end position="471"/>
    </location>
</feature>
<feature type="compositionally biased region" description="Basic and acidic residues" evidence="17">
    <location>
        <begin position="281"/>
        <end position="310"/>
    </location>
</feature>
<evidence type="ECO:0000256" key="8">
    <source>
        <dbReference type="ARBA" id="ARBA00022729"/>
    </source>
</evidence>
<keyword evidence="4" id="KW-0050">Antiport</keyword>
<evidence type="ECO:0000256" key="1">
    <source>
        <dbReference type="ARBA" id="ARBA00004141"/>
    </source>
</evidence>
<dbReference type="Gene3D" id="1.20.1420.30">
    <property type="entry name" value="NCX, central ion-binding region"/>
    <property type="match status" value="2"/>
</dbReference>
<feature type="region of interest" description="Disordered" evidence="17">
    <location>
        <begin position="239"/>
        <end position="407"/>
    </location>
</feature>
<dbReference type="HOGENOM" id="CLU_007948_5_2_1"/>
<feature type="compositionally biased region" description="Basic and acidic residues" evidence="17">
    <location>
        <begin position="239"/>
        <end position="263"/>
    </location>
</feature>
<dbReference type="GO" id="GO:0006874">
    <property type="term" value="P:intracellular calcium ion homeostasis"/>
    <property type="evidence" value="ECO:0000318"/>
    <property type="project" value="GO_Central"/>
</dbReference>
<comment type="subcellular location">
    <subcellularLocation>
        <location evidence="1">Membrane</location>
        <topology evidence="1">Multi-pass membrane protein</topology>
    </subcellularLocation>
</comment>
<dbReference type="Proteomes" id="UP000001593">
    <property type="component" value="Unassembled WGS sequence"/>
</dbReference>
<organism evidence="20 21">
    <name type="scientific">Nematostella vectensis</name>
    <name type="common">Starlet sea anemone</name>
    <dbReference type="NCBI Taxonomy" id="45351"/>
    <lineage>
        <taxon>Eukaryota</taxon>
        <taxon>Metazoa</taxon>
        <taxon>Cnidaria</taxon>
        <taxon>Anthozoa</taxon>
        <taxon>Hexacorallia</taxon>
        <taxon>Actiniaria</taxon>
        <taxon>Edwardsiidae</taxon>
        <taxon>Nematostella</taxon>
    </lineage>
</organism>
<evidence type="ECO:0000256" key="11">
    <source>
        <dbReference type="ARBA" id="ARBA00022958"/>
    </source>
</evidence>
<dbReference type="STRING" id="45351.A7RKL3"/>
<dbReference type="GO" id="GO:0070588">
    <property type="term" value="P:calcium ion transmembrane transport"/>
    <property type="evidence" value="ECO:0000318"/>
    <property type="project" value="GO_Central"/>
</dbReference>
<proteinExistence type="inferred from homology"/>
<feature type="transmembrane region" description="Helical" evidence="18">
    <location>
        <begin position="513"/>
        <end position="535"/>
    </location>
</feature>
<evidence type="ECO:0000256" key="17">
    <source>
        <dbReference type="SAM" id="MobiDB-lite"/>
    </source>
</evidence>
<keyword evidence="11" id="KW-0630">Potassium</keyword>
<dbReference type="Pfam" id="PF01699">
    <property type="entry name" value="Na_Ca_ex"/>
    <property type="match status" value="2"/>
</dbReference>
<dbReference type="FunFam" id="1.20.1420.30:FF:000004">
    <property type="entry name" value="Sodium/potassium/calcium exchanger 2 isoform 1"/>
    <property type="match status" value="1"/>
</dbReference>
<evidence type="ECO:0000313" key="20">
    <source>
        <dbReference type="EMBL" id="EDO48006.1"/>
    </source>
</evidence>
<dbReference type="GO" id="GO:0008273">
    <property type="term" value="F:calcium, potassium:sodium antiporter activity"/>
    <property type="evidence" value="ECO:0000318"/>
    <property type="project" value="GO_Central"/>
</dbReference>
<evidence type="ECO:0000256" key="14">
    <source>
        <dbReference type="ARBA" id="ARBA00023065"/>
    </source>
</evidence>
<keyword evidence="13" id="KW-0915">Sodium</keyword>
<keyword evidence="16" id="KW-0739">Sodium transport</keyword>
<dbReference type="GO" id="GO:0015293">
    <property type="term" value="F:symporter activity"/>
    <property type="evidence" value="ECO:0007669"/>
    <property type="project" value="UniProtKB-KW"/>
</dbReference>
<dbReference type="KEGG" id="nve:5520224"/>
<keyword evidence="21" id="KW-1185">Reference proteome</keyword>
<keyword evidence="10" id="KW-0769">Symport</keyword>
<sequence>MLPPPETGSPQESHHKHTTAQFFNQSHHSVIDVLHYETIFTLQERRHGAVIIHTFICLYCFVALAILCDNYFCASLEKLCKRLRIPTDVAGATFMAAGSSMPTLFIAIASVFMGEGDIGLGTIIGSSMFNILFITAICGLFSGMVISLHTWPIVRDSCVYVVNLVGLLIVIHDNVIHFYEALIFPVLYTGYILIMVFNTRLENAFESAFETCCDINKGMEMVEMEDPLEVFDIDVERDTSQGDDRGEQVSKDITGDGGVKADSESITLMDEVLSDRSVLNESEREGKIEPDNEQIDRNDITNRGHNEGNKRKGHNERRKETEPKESEKRNKLTELDGATHNKQNEDKIDEKNENEHNKLNEHCEGDSHNEGKMDKENERIEQKEDATKSGASGSHQNTPSHIHGFKPSCPFTPPSTFSKRIVWIFMLPVHLAFYVTMPDCRVKKWEAWYPATFALSIIWMAALSYVLVWTVSIIGETFSIPEYIMGLTLLAAGSSVPDVMSSLIVAKHGMGDMALANCIGSNIFDVLCLGLPWLLATTAVHPNSVVLIHSGHIVYVSMCLFGTVLTIVSAIHLNGWRLDRRLGVILFIAYAFFLTSAVILEAIPGRPAGQGMESKLIPHHPNRLPRKRLGHKHKAGTKV</sequence>
<dbReference type="eggNOG" id="KOG1307">
    <property type="taxonomic scope" value="Eukaryota"/>
</dbReference>
<dbReference type="OrthoDB" id="2127281at2759"/>
<feature type="transmembrane region" description="Helical" evidence="18">
    <location>
        <begin position="582"/>
        <end position="603"/>
    </location>
</feature>
<feature type="domain" description="Sodium/calcium exchanger membrane region" evidence="19">
    <location>
        <begin position="449"/>
        <end position="595"/>
    </location>
</feature>
<evidence type="ECO:0000256" key="7">
    <source>
        <dbReference type="ARBA" id="ARBA00022692"/>
    </source>
</evidence>
<accession>A7RKL3</accession>
<reference evidence="20 21" key="1">
    <citation type="journal article" date="2007" name="Science">
        <title>Sea anemone genome reveals ancestral eumetazoan gene repertoire and genomic organization.</title>
        <authorList>
            <person name="Putnam N.H."/>
            <person name="Srivastava M."/>
            <person name="Hellsten U."/>
            <person name="Dirks B."/>
            <person name="Chapman J."/>
            <person name="Salamov A."/>
            <person name="Terry A."/>
            <person name="Shapiro H."/>
            <person name="Lindquist E."/>
            <person name="Kapitonov V.V."/>
            <person name="Jurka J."/>
            <person name="Genikhovich G."/>
            <person name="Grigoriev I.V."/>
            <person name="Lucas S.M."/>
            <person name="Steele R.E."/>
            <person name="Finnerty J.R."/>
            <person name="Technau U."/>
            <person name="Martindale M.Q."/>
            <person name="Rokhsar D.S."/>
        </authorList>
    </citation>
    <scope>NUCLEOTIDE SEQUENCE [LARGE SCALE GENOMIC DNA]</scope>
    <source>
        <strain evidence="21">CH2 X CH6</strain>
    </source>
</reference>
<dbReference type="InParanoid" id="A7RKL3"/>
<protein>
    <recommendedName>
        <fullName evidence="19">Sodium/calcium exchanger membrane region domain-containing protein</fullName>
    </recommendedName>
</protein>
<dbReference type="FunFam" id="1.20.1420.30:FF:000009">
    <property type="entry name" value="sodium/potassium/calcium exchanger 5 isoform X2"/>
    <property type="match status" value="1"/>
</dbReference>
<keyword evidence="9" id="KW-0106">Calcium</keyword>
<dbReference type="InterPro" id="IPR004837">
    <property type="entry name" value="NaCa_Exmemb"/>
</dbReference>
<name>A7RKL3_NEMVE</name>
<evidence type="ECO:0000256" key="16">
    <source>
        <dbReference type="ARBA" id="ARBA00023201"/>
    </source>
</evidence>
<dbReference type="GO" id="GO:0005886">
    <property type="term" value="C:plasma membrane"/>
    <property type="evidence" value="ECO:0000318"/>
    <property type="project" value="GO_Central"/>
</dbReference>
<keyword evidence="12 18" id="KW-1133">Transmembrane helix</keyword>
<dbReference type="EMBL" id="DS469516">
    <property type="protein sequence ID" value="EDO48006.1"/>
    <property type="molecule type" value="Genomic_DNA"/>
</dbReference>
<dbReference type="InterPro" id="IPR004481">
    <property type="entry name" value="K/Na/Ca-exchanger"/>
</dbReference>
<feature type="transmembrane region" description="Helical" evidence="18">
    <location>
        <begin position="89"/>
        <end position="112"/>
    </location>
</feature>
<dbReference type="PANTHER" id="PTHR10846:SF73">
    <property type="entry name" value="SODIUM_CALCIUM EXCHANGER MEMBRANE REGION DOMAIN-CONTAINING PROTEIN"/>
    <property type="match status" value="1"/>
</dbReference>
<keyword evidence="8" id="KW-0732">Signal</keyword>
<feature type="domain" description="Sodium/calcium exchanger membrane region" evidence="19">
    <location>
        <begin position="54"/>
        <end position="196"/>
    </location>
</feature>
<feature type="compositionally biased region" description="Polar residues" evidence="17">
    <location>
        <begin position="389"/>
        <end position="400"/>
    </location>
</feature>
<evidence type="ECO:0000256" key="10">
    <source>
        <dbReference type="ARBA" id="ARBA00022847"/>
    </source>
</evidence>
<gene>
    <name evidence="20" type="ORF">NEMVEDRAFT_v1g198469</name>
</gene>
<keyword evidence="15 18" id="KW-0472">Membrane</keyword>
<evidence type="ECO:0000256" key="9">
    <source>
        <dbReference type="ARBA" id="ARBA00022837"/>
    </source>
</evidence>
<comment type="similarity">
    <text evidence="2">Belongs to the Ca(2+):cation antiporter (CaCA) (TC 2.A.19) family. SLC24A subfamily.</text>
</comment>
<feature type="transmembrane region" description="Helical" evidence="18">
    <location>
        <begin position="178"/>
        <end position="197"/>
    </location>
</feature>
<keyword evidence="5" id="KW-0633">Potassium transport</keyword>
<feature type="compositionally biased region" description="Basic residues" evidence="17">
    <location>
        <begin position="617"/>
        <end position="639"/>
    </location>
</feature>
<feature type="region of interest" description="Disordered" evidence="17">
    <location>
        <begin position="614"/>
        <end position="639"/>
    </location>
</feature>
<keyword evidence="14" id="KW-0406">Ion transport</keyword>
<feature type="compositionally biased region" description="Basic and acidic residues" evidence="17">
    <location>
        <begin position="317"/>
        <end position="387"/>
    </location>
</feature>
<feature type="transmembrane region" description="Helical" evidence="18">
    <location>
        <begin position="483"/>
        <end position="506"/>
    </location>
</feature>
<feature type="transmembrane region" description="Helical" evidence="18">
    <location>
        <begin position="547"/>
        <end position="570"/>
    </location>
</feature>
<evidence type="ECO:0000256" key="13">
    <source>
        <dbReference type="ARBA" id="ARBA00023053"/>
    </source>
</evidence>
<evidence type="ECO:0000256" key="4">
    <source>
        <dbReference type="ARBA" id="ARBA00022449"/>
    </source>
</evidence>
<dbReference type="PhylomeDB" id="A7RKL3"/>